<accession>A0A3B4FN69</accession>
<feature type="binding site" evidence="7">
    <location>
        <position position="205"/>
    </location>
    <ligand>
        <name>Fe cation</name>
        <dbReference type="ChEBI" id="CHEBI:24875"/>
        <label>2</label>
    </ligand>
</feature>
<dbReference type="SUPFAM" id="SSF56300">
    <property type="entry name" value="Metallo-dependent phosphatases"/>
    <property type="match status" value="1"/>
</dbReference>
<dbReference type="InterPro" id="IPR029052">
    <property type="entry name" value="Metallo-depent_PP-like"/>
</dbReference>
<dbReference type="CDD" id="cd07378">
    <property type="entry name" value="MPP_ACP5"/>
    <property type="match status" value="1"/>
</dbReference>
<comment type="cofactor">
    <cofactor evidence="7">
        <name>Fe cation</name>
        <dbReference type="ChEBI" id="CHEBI:24875"/>
    </cofactor>
    <text evidence="7">Binds 2 iron ions per subunit.</text>
</comment>
<gene>
    <name evidence="14" type="primary">LOC102213917</name>
</gene>
<keyword evidence="4 10" id="KW-0732">Signal</keyword>
<dbReference type="Ensembl" id="ENSPNYT00000012342.1">
    <property type="protein sequence ID" value="ENSPNYP00000012050.1"/>
    <property type="gene ID" value="ENSPNYG00000009159.1"/>
</dbReference>
<name>A0A3B4FN69_9CICH</name>
<evidence type="ECO:0000256" key="10">
    <source>
        <dbReference type="SAM" id="SignalP"/>
    </source>
</evidence>
<feature type="binding site" evidence="7">
    <location>
        <position position="112"/>
    </location>
    <ligand>
        <name>Fe cation</name>
        <dbReference type="ChEBI" id="CHEBI:24875"/>
        <label>2</label>
    </ligand>
</feature>
<evidence type="ECO:0000313" key="13">
    <source>
        <dbReference type="Proteomes" id="UP000695023"/>
    </source>
</evidence>
<feature type="domain" description="Calcineurin-like phosphoesterase" evidence="11">
    <location>
        <begin position="29"/>
        <end position="243"/>
    </location>
</feature>
<dbReference type="GO" id="GO:0009612">
    <property type="term" value="P:response to mechanical stimulus"/>
    <property type="evidence" value="ECO:0007669"/>
    <property type="project" value="Ensembl"/>
</dbReference>
<dbReference type="AlphaFoldDB" id="A0A3B4FN69"/>
<feature type="chain" id="PRO_5044590166" description="Tartrate-resistant acid phosphatase type 5" evidence="10">
    <location>
        <begin position="23"/>
        <end position="324"/>
    </location>
</feature>
<keyword evidence="5 6" id="KW-0378">Hydrolase</keyword>
<proteinExistence type="predicted"/>
<dbReference type="EC" id="3.1.3.2" evidence="2 6"/>
<feature type="signal peptide" evidence="10">
    <location>
        <begin position="1"/>
        <end position="22"/>
    </location>
</feature>
<feature type="binding site" evidence="7">
    <location>
        <position position="76"/>
    </location>
    <ligand>
        <name>Fe cation</name>
        <dbReference type="ChEBI" id="CHEBI:24875"/>
        <label>1</label>
    </ligand>
</feature>
<dbReference type="Pfam" id="PF00149">
    <property type="entry name" value="Metallophos"/>
    <property type="match status" value="1"/>
</dbReference>
<evidence type="ECO:0000256" key="8">
    <source>
        <dbReference type="PIRSR" id="PIRSR000898-2"/>
    </source>
</evidence>
<feature type="binding site" evidence="7">
    <location>
        <position position="240"/>
    </location>
    <ligand>
        <name>Fe cation</name>
        <dbReference type="ChEBI" id="CHEBI:24875"/>
        <label>2</label>
    </ligand>
</feature>
<dbReference type="STRING" id="303518.ENSPNYP00000012050"/>
<dbReference type="PANTHER" id="PTHR10161">
    <property type="entry name" value="TARTRATE-RESISTANT ACID PHOSPHATASE TYPE 5"/>
    <property type="match status" value="1"/>
</dbReference>
<protein>
    <recommendedName>
        <fullName evidence="3 6">Tartrate-resistant acid phosphatase type 5</fullName>
        <ecNumber evidence="2 6">3.1.3.2</ecNumber>
    </recommendedName>
</protein>
<dbReference type="GeneTree" id="ENSGT00390000016735"/>
<dbReference type="FunFam" id="3.60.21.10:FF:000062">
    <property type="entry name" value="Tartrate-resistant acid phosphatase type 5"/>
    <property type="match status" value="1"/>
</dbReference>
<dbReference type="PIRSF" id="PIRSF000898">
    <property type="entry name" value="Acid_Ptase_5"/>
    <property type="match status" value="1"/>
</dbReference>
<dbReference type="Gene3D" id="3.60.21.10">
    <property type="match status" value="1"/>
</dbReference>
<keyword evidence="7" id="KW-0479">Metal-binding</keyword>
<feature type="disulfide bond" evidence="8">
    <location>
        <begin position="163"/>
        <end position="219"/>
    </location>
</feature>
<dbReference type="InterPro" id="IPR051558">
    <property type="entry name" value="Metallophosphoesterase_PAP"/>
</dbReference>
<evidence type="ECO:0000259" key="11">
    <source>
        <dbReference type="Pfam" id="PF00149"/>
    </source>
</evidence>
<evidence type="ECO:0000256" key="5">
    <source>
        <dbReference type="ARBA" id="ARBA00022801"/>
    </source>
</evidence>
<comment type="catalytic activity">
    <reaction evidence="1 6">
        <text>a phosphate monoester + H2O = an alcohol + phosphate</text>
        <dbReference type="Rhea" id="RHEA:15017"/>
        <dbReference type="ChEBI" id="CHEBI:15377"/>
        <dbReference type="ChEBI" id="CHEBI:30879"/>
        <dbReference type="ChEBI" id="CHEBI:43474"/>
        <dbReference type="ChEBI" id="CHEBI:67140"/>
        <dbReference type="EC" id="3.1.3.2"/>
    </reaction>
</comment>
<dbReference type="InterPro" id="IPR024927">
    <property type="entry name" value="Acid_PPase"/>
</dbReference>
<sequence length="324" mass="36148">MDRLMCIVLILSFHNLWKGLDAVEQGVLNFVVLADWGGLPFPPYYTAQEKDIAAEMDRLAQSEGVDFVLSLGDHFYFSGVKDVEDPRFKNTFEGVFSQPSLLDIQWYLTAGNHDHIGNISAQMAYSNISHRWNYPALYYDLQFTVPHTNVSVSILMIDTVVLCGNTNDQVQPVGPEDSTAAANQWNWISAKLASSRSDYVVVAGHYPVWSIGNHGPTACLVDKLRPLLKKYGVTVYLCGHDHDLQFIREDDGSSYVVSGSGMVSDHSTRHISSVPPSWQLFSSPVNHTAGGVAFFQVTERQMTVSYMQTDGKCVYQAELPKRKV</sequence>
<keyword evidence="13" id="KW-1185">Reference proteome</keyword>
<feature type="binding site" evidence="7">
    <location>
        <position position="73"/>
    </location>
    <ligand>
        <name>Fe cation</name>
        <dbReference type="ChEBI" id="CHEBI:24875"/>
        <label>2</label>
    </ligand>
</feature>
<evidence type="ECO:0000256" key="1">
    <source>
        <dbReference type="ARBA" id="ARBA00000032"/>
    </source>
</evidence>
<evidence type="ECO:0000256" key="4">
    <source>
        <dbReference type="ARBA" id="ARBA00022729"/>
    </source>
</evidence>
<evidence type="ECO:0000256" key="7">
    <source>
        <dbReference type="PIRSR" id="PIRSR000898-1"/>
    </source>
</evidence>
<evidence type="ECO:0000256" key="2">
    <source>
        <dbReference type="ARBA" id="ARBA00012646"/>
    </source>
</evidence>
<evidence type="ECO:0000313" key="14">
    <source>
        <dbReference type="RefSeq" id="XP_005752747.1"/>
    </source>
</evidence>
<dbReference type="GO" id="GO:0045453">
    <property type="term" value="P:bone resorption"/>
    <property type="evidence" value="ECO:0007669"/>
    <property type="project" value="TreeGrafter"/>
</dbReference>
<reference evidence="14" key="2">
    <citation type="submission" date="2025-04" db="UniProtKB">
        <authorList>
            <consortium name="RefSeq"/>
        </authorList>
    </citation>
    <scope>IDENTIFICATION</scope>
</reference>
<evidence type="ECO:0000256" key="6">
    <source>
        <dbReference type="PIRNR" id="PIRNR000898"/>
    </source>
</evidence>
<feature type="binding site" evidence="7">
    <location>
        <position position="35"/>
    </location>
    <ligand>
        <name>Fe cation</name>
        <dbReference type="ChEBI" id="CHEBI:24875"/>
        <label>1</label>
    </ligand>
</feature>
<dbReference type="InterPro" id="IPR004843">
    <property type="entry name" value="Calcineurin-like_PHP"/>
</dbReference>
<evidence type="ECO:0000256" key="3">
    <source>
        <dbReference type="ARBA" id="ARBA00015822"/>
    </source>
</evidence>
<dbReference type="Proteomes" id="UP000695023">
    <property type="component" value="Unplaced"/>
</dbReference>
<evidence type="ECO:0000313" key="12">
    <source>
        <dbReference type="Ensembl" id="ENSPNYP00000012050.1"/>
    </source>
</evidence>
<dbReference type="RefSeq" id="XP_005752747.1">
    <property type="nucleotide sequence ID" value="XM_005752690.1"/>
</dbReference>
<dbReference type="PANTHER" id="PTHR10161:SF29">
    <property type="entry name" value="TARTRATE-RESISTANT ACID PHOSPHATASE TYPE 5"/>
    <property type="match status" value="1"/>
</dbReference>
<keyword evidence="8" id="KW-1015">Disulfide bond</keyword>
<feature type="glycosylation site" description="N-linked (GlcNAc...) asparagine" evidence="9">
    <location>
        <position position="118"/>
    </location>
</feature>
<feature type="binding site" evidence="7">
    <location>
        <position position="73"/>
    </location>
    <ligand>
        <name>Fe cation</name>
        <dbReference type="ChEBI" id="CHEBI:24875"/>
        <label>1</label>
    </ligand>
</feature>
<feature type="binding site" evidence="7">
    <location>
        <position position="242"/>
    </location>
    <ligand>
        <name>Fe cation</name>
        <dbReference type="ChEBI" id="CHEBI:24875"/>
        <label>1</label>
    </ligand>
</feature>
<dbReference type="OrthoDB" id="411211at2759"/>
<organism evidence="12">
    <name type="scientific">Pundamilia nyererei</name>
    <dbReference type="NCBI Taxonomy" id="303518"/>
    <lineage>
        <taxon>Eukaryota</taxon>
        <taxon>Metazoa</taxon>
        <taxon>Chordata</taxon>
        <taxon>Craniata</taxon>
        <taxon>Vertebrata</taxon>
        <taxon>Euteleostomi</taxon>
        <taxon>Actinopterygii</taxon>
        <taxon>Neopterygii</taxon>
        <taxon>Teleostei</taxon>
        <taxon>Neoteleostei</taxon>
        <taxon>Acanthomorphata</taxon>
        <taxon>Ovalentaria</taxon>
        <taxon>Cichlomorphae</taxon>
        <taxon>Cichliformes</taxon>
        <taxon>Cichlidae</taxon>
        <taxon>African cichlids</taxon>
        <taxon>Pseudocrenilabrinae</taxon>
        <taxon>Haplochromini</taxon>
        <taxon>Pundamilia</taxon>
    </lineage>
</organism>
<evidence type="ECO:0000256" key="9">
    <source>
        <dbReference type="PIRSR" id="PIRSR000898-3"/>
    </source>
</evidence>
<dbReference type="GO" id="GO:0003993">
    <property type="term" value="F:acid phosphatase activity"/>
    <property type="evidence" value="ECO:0007669"/>
    <property type="project" value="UniProtKB-UniRule"/>
</dbReference>
<dbReference type="GO" id="GO:0046872">
    <property type="term" value="F:metal ion binding"/>
    <property type="evidence" value="ECO:0007669"/>
    <property type="project" value="UniProtKB-KW"/>
</dbReference>
<keyword evidence="6 7" id="KW-0408">Iron</keyword>
<dbReference type="GeneID" id="102213917"/>
<reference evidence="12" key="1">
    <citation type="submission" date="2023-09" db="UniProtKB">
        <authorList>
            <consortium name="Ensembl"/>
        </authorList>
    </citation>
    <scope>IDENTIFICATION</scope>
</reference>